<protein>
    <submittedName>
        <fullName evidence="1">Uncharacterized protein</fullName>
    </submittedName>
</protein>
<proteinExistence type="predicted"/>
<accession>A0ACC2N906</accession>
<name>A0ACC2N906_9HYME</name>
<reference evidence="1" key="1">
    <citation type="submission" date="2023-04" db="EMBL/GenBank/DDBJ databases">
        <title>A chromosome-level genome assembly of the parasitoid wasp Eretmocerus hayati.</title>
        <authorList>
            <person name="Zhong Y."/>
            <person name="Liu S."/>
            <person name="Liu Y."/>
        </authorList>
    </citation>
    <scope>NUCLEOTIDE SEQUENCE</scope>
    <source>
        <strain evidence="1">ZJU_SS_LIU_2023</strain>
    </source>
</reference>
<comment type="caution">
    <text evidence="1">The sequence shown here is derived from an EMBL/GenBank/DDBJ whole genome shotgun (WGS) entry which is preliminary data.</text>
</comment>
<dbReference type="EMBL" id="CM056744">
    <property type="protein sequence ID" value="KAJ8667689.1"/>
    <property type="molecule type" value="Genomic_DNA"/>
</dbReference>
<gene>
    <name evidence="1" type="ORF">QAD02_009352</name>
</gene>
<sequence length="373" mass="41690">MGVERFETVSASSSCNSQQIGLLSTRSAAMPAKSVSVDGNSVEVRKQVQVVVQSSTTRQKLHQNLEMPHYDPARLKKHGKNGQPPPVSVARRNARERNRVKQVNHGFATLREHIPSHVCQNYGDRSKKLSKVETLRMAVEYIRALQRLIAEADGSGFSGSDGLQVSGLASDELHGCTDESEQPDSSGFLDDELEDSKESVLADSKRFLEQQHQHQQHTRSLTEQNRCETLKRYGYYIWMASCEYMVDRSVVRDNVRAGATAPLESLKIRDADTSPTAVLPPVKRELQLIQQQQQEIDSCGPREETILTSSAPYSAQMLIEGVQEARLEPGAQIVYVTTGPDGSAAYYRHELANAGEFIDTWWDQDRQQRLGHV</sequence>
<organism evidence="1 2">
    <name type="scientific">Eretmocerus hayati</name>
    <dbReference type="NCBI Taxonomy" id="131215"/>
    <lineage>
        <taxon>Eukaryota</taxon>
        <taxon>Metazoa</taxon>
        <taxon>Ecdysozoa</taxon>
        <taxon>Arthropoda</taxon>
        <taxon>Hexapoda</taxon>
        <taxon>Insecta</taxon>
        <taxon>Pterygota</taxon>
        <taxon>Neoptera</taxon>
        <taxon>Endopterygota</taxon>
        <taxon>Hymenoptera</taxon>
        <taxon>Apocrita</taxon>
        <taxon>Proctotrupomorpha</taxon>
        <taxon>Chalcidoidea</taxon>
        <taxon>Aphelinidae</taxon>
        <taxon>Aphelininae</taxon>
        <taxon>Eretmocerus</taxon>
    </lineage>
</organism>
<evidence type="ECO:0000313" key="2">
    <source>
        <dbReference type="Proteomes" id="UP001239111"/>
    </source>
</evidence>
<keyword evidence="2" id="KW-1185">Reference proteome</keyword>
<dbReference type="Proteomes" id="UP001239111">
    <property type="component" value="Chromosome 4"/>
</dbReference>
<evidence type="ECO:0000313" key="1">
    <source>
        <dbReference type="EMBL" id="KAJ8667689.1"/>
    </source>
</evidence>